<gene>
    <name evidence="1" type="ORF">D5281_16540</name>
</gene>
<evidence type="ECO:0000313" key="2">
    <source>
        <dbReference type="Proteomes" id="UP001154420"/>
    </source>
</evidence>
<accession>A0A9X5GTU3</accession>
<evidence type="ECO:0000313" key="1">
    <source>
        <dbReference type="EMBL" id="NBJ94150.1"/>
    </source>
</evidence>
<name>A0A9X5GTU3_9FIRM</name>
<comment type="caution">
    <text evidence="1">The sequence shown here is derived from an EMBL/GenBank/DDBJ whole genome shotgun (WGS) entry which is preliminary data.</text>
</comment>
<dbReference type="EMBL" id="QZDT01000031">
    <property type="protein sequence ID" value="NBJ94150.1"/>
    <property type="molecule type" value="Genomic_DNA"/>
</dbReference>
<organism evidence="1 2">
    <name type="scientific">Parablautia muri</name>
    <dbReference type="NCBI Taxonomy" id="2320879"/>
    <lineage>
        <taxon>Bacteria</taxon>
        <taxon>Bacillati</taxon>
        <taxon>Bacillota</taxon>
        <taxon>Clostridia</taxon>
        <taxon>Lachnospirales</taxon>
        <taxon>Lachnospiraceae</taxon>
        <taxon>Parablautia</taxon>
    </lineage>
</organism>
<sequence length="165" mass="19228">MQGGDSPDFNDGMDMARQMILDGYFQKPLEKFLMRYPELTPAERNYVLRLIGGGRTDRTSDNTSWWDLDYRLETTADNGEVIPMAYIDITRVFIAQAYPVTYDDAQYRIWSAKSAYWRLLEDPSTDLGRTWISQLPNEDFLTEDKICTYVENLSAYLFHHDADLP</sequence>
<reference evidence="1" key="1">
    <citation type="submission" date="2018-09" db="EMBL/GenBank/DDBJ databases">
        <title>Murine metabolic-syndrome-specific gut microbial biobank.</title>
        <authorList>
            <person name="Liu C."/>
        </authorList>
    </citation>
    <scope>NUCLEOTIDE SEQUENCE</scope>
    <source>
        <strain evidence="1">D42-62</strain>
    </source>
</reference>
<keyword evidence="2" id="KW-1185">Reference proteome</keyword>
<proteinExistence type="predicted"/>
<protein>
    <submittedName>
        <fullName evidence="1">Uncharacterized protein</fullName>
    </submittedName>
</protein>
<dbReference type="AlphaFoldDB" id="A0A9X5GTU3"/>
<dbReference type="Proteomes" id="UP001154420">
    <property type="component" value="Unassembled WGS sequence"/>
</dbReference>
<dbReference type="RefSeq" id="WP_160561189.1">
    <property type="nucleotide sequence ID" value="NZ_QZDT01000031.1"/>
</dbReference>